<dbReference type="AlphaFoldDB" id="A0A5B8UEZ6"/>
<dbReference type="PANTHER" id="PTHR34216">
    <property type="match status" value="1"/>
</dbReference>
<dbReference type="OrthoDB" id="9778320at2"/>
<evidence type="ECO:0000259" key="4">
    <source>
        <dbReference type="PROSITE" id="PS51677"/>
    </source>
</evidence>
<feature type="compositionally biased region" description="Polar residues" evidence="3">
    <location>
        <begin position="22"/>
        <end position="37"/>
    </location>
</feature>
<accession>A0A5B8UEZ6</accession>
<comment type="subcellular location">
    <subcellularLocation>
        <location evidence="1">Secreted</location>
    </subcellularLocation>
</comment>
<dbReference type="InterPro" id="IPR051398">
    <property type="entry name" value="Polysacch_Deacetylase"/>
</dbReference>
<feature type="domain" description="NodB homology" evidence="4">
    <location>
        <begin position="120"/>
        <end position="296"/>
    </location>
</feature>
<dbReference type="InterPro" id="IPR011330">
    <property type="entry name" value="Glyco_hydro/deAcase_b/a-brl"/>
</dbReference>
<dbReference type="SUPFAM" id="SSF88713">
    <property type="entry name" value="Glycoside hydrolase/deacetylase"/>
    <property type="match status" value="1"/>
</dbReference>
<dbReference type="PROSITE" id="PS51257">
    <property type="entry name" value="PROKAR_LIPOPROTEIN"/>
    <property type="match status" value="1"/>
</dbReference>
<evidence type="ECO:0000256" key="1">
    <source>
        <dbReference type="ARBA" id="ARBA00004613"/>
    </source>
</evidence>
<dbReference type="Gene3D" id="3.20.20.370">
    <property type="entry name" value="Glycoside hydrolase/deacetylase"/>
    <property type="match status" value="1"/>
</dbReference>
<dbReference type="GO" id="GO:0005975">
    <property type="term" value="P:carbohydrate metabolic process"/>
    <property type="evidence" value="ECO:0007669"/>
    <property type="project" value="InterPro"/>
</dbReference>
<name>A0A5B8UEZ6_9BACT</name>
<dbReference type="Proteomes" id="UP000321204">
    <property type="component" value="Chromosome"/>
</dbReference>
<dbReference type="InterPro" id="IPR002509">
    <property type="entry name" value="NODB_dom"/>
</dbReference>
<sequence length="296" mass="33746">MKNILLIAGAAFLFSCTNSNSTKTDAANSESKQTASAKDSAKTEEAKPTGPAADAATIMARPQVPILCYHHIRPDAKSEYAVTVDGFKAQMKILHDSGYHTVLPDQLYDYLVYGKQLPSKPFMLTYDDTDEEQFSVAKPEMDKYGFKGVYFIMTISIGRPRYMNKEQIKQLSDEGHVVASHTWRHDRVDRYLTTPHLDRDSKKMIANDWDLQLVDKRKQLEDITGKPIHYFAYPFGIWSKAGIPELKSRGFKLAFQLSTKRDPEEPLYTVRRMIVPFQWSPEGMLKVMKSAFSRSE</sequence>
<dbReference type="KEGG" id="fgg:FSB75_03130"/>
<dbReference type="PANTHER" id="PTHR34216:SF3">
    <property type="entry name" value="POLY-BETA-1,6-N-ACETYL-D-GLUCOSAMINE N-DEACETYLASE"/>
    <property type="match status" value="1"/>
</dbReference>
<evidence type="ECO:0000256" key="3">
    <source>
        <dbReference type="SAM" id="MobiDB-lite"/>
    </source>
</evidence>
<feature type="region of interest" description="Disordered" evidence="3">
    <location>
        <begin position="22"/>
        <end position="54"/>
    </location>
</feature>
<dbReference type="EMBL" id="CP042433">
    <property type="protein sequence ID" value="QEC54935.1"/>
    <property type="molecule type" value="Genomic_DNA"/>
</dbReference>
<dbReference type="Pfam" id="PF01522">
    <property type="entry name" value="Polysacc_deac_1"/>
    <property type="match status" value="1"/>
</dbReference>
<protein>
    <submittedName>
        <fullName evidence="5">Polysaccharide deacetylase family protein</fullName>
    </submittedName>
</protein>
<evidence type="ECO:0000313" key="5">
    <source>
        <dbReference type="EMBL" id="QEC54935.1"/>
    </source>
</evidence>
<keyword evidence="2" id="KW-0732">Signal</keyword>
<evidence type="ECO:0000313" key="6">
    <source>
        <dbReference type="Proteomes" id="UP000321204"/>
    </source>
</evidence>
<dbReference type="RefSeq" id="WP_146782618.1">
    <property type="nucleotide sequence ID" value="NZ_BAABIO010000006.1"/>
</dbReference>
<reference evidence="5 6" key="1">
    <citation type="journal article" date="2015" name="Int. J. Syst. Evol. Microbiol.">
        <title>Flavisolibacter ginsenosidimutans sp. nov., with ginsenoside-converting activity isolated from soil used for cultivating ginseng.</title>
        <authorList>
            <person name="Zhao Y."/>
            <person name="Liu Q."/>
            <person name="Kang M.S."/>
            <person name="Jin F."/>
            <person name="Yu H."/>
            <person name="Im W.T."/>
        </authorList>
    </citation>
    <scope>NUCLEOTIDE SEQUENCE [LARGE SCALE GENOMIC DNA]</scope>
    <source>
        <strain evidence="5 6">Gsoil 636</strain>
    </source>
</reference>
<dbReference type="PROSITE" id="PS51677">
    <property type="entry name" value="NODB"/>
    <property type="match status" value="1"/>
</dbReference>
<dbReference type="GO" id="GO:0005576">
    <property type="term" value="C:extracellular region"/>
    <property type="evidence" value="ECO:0007669"/>
    <property type="project" value="UniProtKB-SubCell"/>
</dbReference>
<dbReference type="CDD" id="cd10918">
    <property type="entry name" value="CE4_NodB_like_5s_6s"/>
    <property type="match status" value="1"/>
</dbReference>
<organism evidence="5 6">
    <name type="scientific">Flavisolibacter ginsenosidimutans</name>
    <dbReference type="NCBI Taxonomy" id="661481"/>
    <lineage>
        <taxon>Bacteria</taxon>
        <taxon>Pseudomonadati</taxon>
        <taxon>Bacteroidota</taxon>
        <taxon>Chitinophagia</taxon>
        <taxon>Chitinophagales</taxon>
        <taxon>Chitinophagaceae</taxon>
        <taxon>Flavisolibacter</taxon>
    </lineage>
</organism>
<keyword evidence="6" id="KW-1185">Reference proteome</keyword>
<proteinExistence type="predicted"/>
<evidence type="ECO:0000256" key="2">
    <source>
        <dbReference type="ARBA" id="ARBA00022729"/>
    </source>
</evidence>
<dbReference type="GO" id="GO:0016810">
    <property type="term" value="F:hydrolase activity, acting on carbon-nitrogen (but not peptide) bonds"/>
    <property type="evidence" value="ECO:0007669"/>
    <property type="project" value="InterPro"/>
</dbReference>
<gene>
    <name evidence="5" type="ORF">FSB75_03130</name>
</gene>